<protein>
    <submittedName>
        <fullName evidence="8">Inner membrane transport permease</fullName>
    </submittedName>
</protein>
<feature type="transmembrane region" description="Helical" evidence="6">
    <location>
        <begin position="347"/>
        <end position="369"/>
    </location>
</feature>
<feature type="transmembrane region" description="Helical" evidence="6">
    <location>
        <begin position="697"/>
        <end position="718"/>
    </location>
</feature>
<keyword evidence="5 6" id="KW-0472">Membrane</keyword>
<dbReference type="PANTHER" id="PTHR30287">
    <property type="entry name" value="MEMBRANE COMPONENT OF PREDICTED ABC SUPERFAMILY METABOLITE UPTAKE TRANSPORTER"/>
    <property type="match status" value="1"/>
</dbReference>
<feature type="transmembrane region" description="Helical" evidence="6">
    <location>
        <begin position="253"/>
        <end position="278"/>
    </location>
</feature>
<feature type="transmembrane region" description="Helical" evidence="6">
    <location>
        <begin position="783"/>
        <end position="804"/>
    </location>
</feature>
<dbReference type="Proteomes" id="UP000839052">
    <property type="component" value="Chromosome"/>
</dbReference>
<feature type="domain" description="ABC3 transporter permease C-terminal" evidence="7">
    <location>
        <begin position="699"/>
        <end position="813"/>
    </location>
</feature>
<dbReference type="PANTHER" id="PTHR30287:SF1">
    <property type="entry name" value="INNER MEMBRANE PROTEIN"/>
    <property type="match status" value="1"/>
</dbReference>
<feature type="transmembrane region" description="Helical" evidence="6">
    <location>
        <begin position="390"/>
        <end position="409"/>
    </location>
</feature>
<feature type="transmembrane region" description="Helical" evidence="6">
    <location>
        <begin position="305"/>
        <end position="327"/>
    </location>
</feature>
<keyword evidence="3 6" id="KW-0812">Transmembrane</keyword>
<dbReference type="EMBL" id="OU912926">
    <property type="protein sequence ID" value="CAG9933119.1"/>
    <property type="molecule type" value="Genomic_DNA"/>
</dbReference>
<gene>
    <name evidence="8" type="ORF">NTG6680_1870</name>
</gene>
<dbReference type="InterPro" id="IPR038766">
    <property type="entry name" value="Membrane_comp_ABC_pdt"/>
</dbReference>
<proteinExistence type="predicted"/>
<evidence type="ECO:0000313" key="8">
    <source>
        <dbReference type="EMBL" id="CAG9933119.1"/>
    </source>
</evidence>
<accession>A0ABM8YZT9</accession>
<keyword evidence="9" id="KW-1185">Reference proteome</keyword>
<evidence type="ECO:0000256" key="5">
    <source>
        <dbReference type="ARBA" id="ARBA00023136"/>
    </source>
</evidence>
<evidence type="ECO:0000256" key="3">
    <source>
        <dbReference type="ARBA" id="ARBA00022692"/>
    </source>
</evidence>
<keyword evidence="4 6" id="KW-1133">Transmembrane helix</keyword>
<feature type="domain" description="ABC3 transporter permease C-terminal" evidence="7">
    <location>
        <begin position="257"/>
        <end position="374"/>
    </location>
</feature>
<dbReference type="RefSeq" id="WP_239796955.1">
    <property type="nucleotide sequence ID" value="NZ_OU912926.1"/>
</dbReference>
<evidence type="ECO:0000256" key="6">
    <source>
        <dbReference type="SAM" id="Phobius"/>
    </source>
</evidence>
<reference evidence="8 9" key="1">
    <citation type="submission" date="2021-10" db="EMBL/GenBank/DDBJ databases">
        <authorList>
            <person name="Koch H."/>
        </authorList>
    </citation>
    <scope>NUCLEOTIDE SEQUENCE [LARGE SCALE GENOMIC DNA]</scope>
    <source>
        <strain evidence="8">6680</strain>
    </source>
</reference>
<comment type="subcellular location">
    <subcellularLocation>
        <location evidence="1">Cell membrane</location>
        <topology evidence="1">Multi-pass membrane protein</topology>
    </subcellularLocation>
</comment>
<feature type="transmembrane region" description="Helical" evidence="6">
    <location>
        <begin position="415"/>
        <end position="440"/>
    </location>
</feature>
<name>A0ABM8YZT9_9PROT</name>
<keyword evidence="2" id="KW-1003">Cell membrane</keyword>
<feature type="transmembrane region" description="Helical" evidence="6">
    <location>
        <begin position="461"/>
        <end position="480"/>
    </location>
</feature>
<evidence type="ECO:0000256" key="2">
    <source>
        <dbReference type="ARBA" id="ARBA00022475"/>
    </source>
</evidence>
<evidence type="ECO:0000256" key="1">
    <source>
        <dbReference type="ARBA" id="ARBA00004651"/>
    </source>
</evidence>
<sequence length="820" mass="89191">MNTLHLSWLMLRRDWRTGEWRVLLIALVLAVGSIATVGLFANRVGLALQQEATSLLGADLRLVATHPFPPAYRAAALQRGLRVVEIATFPSMVVYDQQNVLAEIQAVEEGYPLRGKIHIDDGTQHVAQGIPAPGTIWADKRLLQRMGLQLGNEVVIGALHMRVAARMVRDVDQSVGFASFAPRVQINAADLPASGLVQPGSRISYKILFAGDSAQLVNLRVWLKGQLVVGEKLEDVRDARPEIRTALERAEHFLGLAALTAVVLAGVAMALAASHFIMRHLDTCAMMRCLGATQAQVLRIFMYQFLLLGIFAVLLGDLLGYAAQFALVQSIESMSEAALPSPGWLPLWQAAASGMALLLGFAFLPLWQLKRVSPLRVIRRELGMPPARTGLLYVSGAAVLSGLFLWQAGSLKLGLTVLGGVTAGMLLFGLLAWLAVHTLAWLPLRGSHAFANLARHGRTNALQIVALSLGGMALLLLTFVRADLLESWRGRMPPDAPNRFIVNIQPDQRSAIKNFFTEQQLPAPQLFPMVRGRLIAINNHAISGNDYSETRARALVEREFNLSWSDHLPTDNALVQGAWWKQGASSVLSVEEGIAKTLGINMGDTLTYDVAGSPFSAQVVNLRKVQWDSMQVNFYVITASNTLIDYPASYLTSFYLPADKAQASDVLIKAFPNLLLIDTDAVIEQVRQIMDQIAQTMSAVFLFTLLSGLAVLYAALLATQDERIQQAAILRTLGADSRYLRRLHLTEFAVLGALSGLFAAAGGTLLGWVLAIKVLEIPYHPSALIWLVGVGGGIVTVTLAGWLATRRVAQISPLQVLQSV</sequence>
<evidence type="ECO:0000313" key="9">
    <source>
        <dbReference type="Proteomes" id="UP000839052"/>
    </source>
</evidence>
<evidence type="ECO:0000259" key="7">
    <source>
        <dbReference type="Pfam" id="PF02687"/>
    </source>
</evidence>
<dbReference type="Pfam" id="PF02687">
    <property type="entry name" value="FtsX"/>
    <property type="match status" value="2"/>
</dbReference>
<feature type="transmembrane region" description="Helical" evidence="6">
    <location>
        <begin position="748"/>
        <end position="771"/>
    </location>
</feature>
<feature type="transmembrane region" description="Helical" evidence="6">
    <location>
        <begin position="20"/>
        <end position="41"/>
    </location>
</feature>
<evidence type="ECO:0000256" key="4">
    <source>
        <dbReference type="ARBA" id="ARBA00022989"/>
    </source>
</evidence>
<dbReference type="InterPro" id="IPR003838">
    <property type="entry name" value="ABC3_permease_C"/>
</dbReference>
<organism evidence="8 9">
    <name type="scientific">Candidatus Nitrotoga arctica</name>
    <dbReference type="NCBI Taxonomy" id="453162"/>
    <lineage>
        <taxon>Bacteria</taxon>
        <taxon>Pseudomonadati</taxon>
        <taxon>Pseudomonadota</taxon>
        <taxon>Betaproteobacteria</taxon>
        <taxon>Nitrosomonadales</taxon>
        <taxon>Gallionellaceae</taxon>
        <taxon>Candidatus Nitrotoga</taxon>
    </lineage>
</organism>